<dbReference type="Gene3D" id="3.40.50.720">
    <property type="entry name" value="NAD(P)-binding Rossmann-like Domain"/>
    <property type="match status" value="1"/>
</dbReference>
<keyword evidence="4" id="KW-1185">Reference proteome</keyword>
<dbReference type="RefSeq" id="WP_268040781.1">
    <property type="nucleotide sequence ID" value="NZ_JAPQER010000003.1"/>
</dbReference>
<gene>
    <name evidence="3" type="ORF">OW763_09030</name>
</gene>
<reference evidence="3" key="1">
    <citation type="submission" date="2022-12" db="EMBL/GenBank/DDBJ databases">
        <authorList>
            <person name="Wang J."/>
        </authorList>
    </citation>
    <scope>NUCLEOTIDE SEQUENCE</scope>
    <source>
        <strain evidence="3">HY-45-18</strain>
    </source>
</reference>
<sequence length="246" mass="26590">MNFQGKVVLVTGGSRGIGRSIAEEFGDCGAAIVINYRENDKAAEDTLQMLKKKGIYAIAIKGDISDYNTAKNIIEEIIKKFGKLDILVNNAGISKIGLFIDMDENDFDSIINTNLKGVFNICHNAVEHMLKVKRGRIINISSIWGEVGASCEVAYSASKGGMNSFTKALGKELAPSGITVNAIQPGVIDTEMNKWLSKDEKQELVNEIPMMRFGEGKDIAKAAVFLASNAASYITSQVITVDGGFI</sequence>
<protein>
    <submittedName>
        <fullName evidence="3">SDR family oxidoreductase</fullName>
    </submittedName>
</protein>
<keyword evidence="2" id="KW-0753">Steroid metabolism</keyword>
<dbReference type="PROSITE" id="PS00061">
    <property type="entry name" value="ADH_SHORT"/>
    <property type="match status" value="1"/>
</dbReference>
<name>A0ABT4CZR8_9CLOT</name>
<keyword evidence="2" id="KW-0443">Lipid metabolism</keyword>
<dbReference type="NCBIfam" id="NF005559">
    <property type="entry name" value="PRK07231.1"/>
    <property type="match status" value="1"/>
</dbReference>
<dbReference type="EMBL" id="JAPQER010000003">
    <property type="protein sequence ID" value="MCY6484481.1"/>
    <property type="molecule type" value="Genomic_DNA"/>
</dbReference>
<dbReference type="InterPro" id="IPR036291">
    <property type="entry name" value="NAD(P)-bd_dom_sf"/>
</dbReference>
<dbReference type="PANTHER" id="PTHR42879">
    <property type="entry name" value="3-OXOACYL-(ACYL-CARRIER-PROTEIN) REDUCTASE"/>
    <property type="match status" value="1"/>
</dbReference>
<evidence type="ECO:0000313" key="3">
    <source>
        <dbReference type="EMBL" id="MCY6484481.1"/>
    </source>
</evidence>
<accession>A0ABT4CZR8</accession>
<dbReference type="SUPFAM" id="SSF51735">
    <property type="entry name" value="NAD(P)-binding Rossmann-fold domains"/>
    <property type="match status" value="1"/>
</dbReference>
<organism evidence="3 4">
    <name type="scientific">Clostridium aestuarii</name>
    <dbReference type="NCBI Taxonomy" id="338193"/>
    <lineage>
        <taxon>Bacteria</taxon>
        <taxon>Bacillati</taxon>
        <taxon>Bacillota</taxon>
        <taxon>Clostridia</taxon>
        <taxon>Eubacteriales</taxon>
        <taxon>Clostridiaceae</taxon>
        <taxon>Clostridium</taxon>
    </lineage>
</organism>
<dbReference type="InterPro" id="IPR002347">
    <property type="entry name" value="SDR_fam"/>
</dbReference>
<dbReference type="PRINTS" id="PR00080">
    <property type="entry name" value="SDRFAMILY"/>
</dbReference>
<proteinExistence type="inferred from homology"/>
<dbReference type="Proteomes" id="UP001078443">
    <property type="component" value="Unassembled WGS sequence"/>
</dbReference>
<evidence type="ECO:0000256" key="1">
    <source>
        <dbReference type="ARBA" id="ARBA00006484"/>
    </source>
</evidence>
<comment type="caution">
    <text evidence="3">The sequence shown here is derived from an EMBL/GenBank/DDBJ whole genome shotgun (WGS) entry which is preliminary data.</text>
</comment>
<dbReference type="PRINTS" id="PR00081">
    <property type="entry name" value="GDHRDH"/>
</dbReference>
<evidence type="ECO:0000256" key="2">
    <source>
        <dbReference type="ARBA" id="ARBA00023221"/>
    </source>
</evidence>
<evidence type="ECO:0000313" key="4">
    <source>
        <dbReference type="Proteomes" id="UP001078443"/>
    </source>
</evidence>
<comment type="similarity">
    <text evidence="1">Belongs to the short-chain dehydrogenases/reductases (SDR) family.</text>
</comment>
<dbReference type="Pfam" id="PF13561">
    <property type="entry name" value="adh_short_C2"/>
    <property type="match status" value="1"/>
</dbReference>
<dbReference type="NCBIfam" id="NF047420">
    <property type="entry name" value="EF_P_mod_YmfI"/>
    <property type="match status" value="1"/>
</dbReference>
<dbReference type="InterPro" id="IPR050259">
    <property type="entry name" value="SDR"/>
</dbReference>
<dbReference type="PANTHER" id="PTHR42879:SF2">
    <property type="entry name" value="3-OXOACYL-[ACYL-CARRIER-PROTEIN] REDUCTASE FABG"/>
    <property type="match status" value="1"/>
</dbReference>
<dbReference type="InterPro" id="IPR020904">
    <property type="entry name" value="Sc_DH/Rdtase_CS"/>
</dbReference>
<dbReference type="NCBIfam" id="NF009466">
    <property type="entry name" value="PRK12826.1-2"/>
    <property type="match status" value="1"/>
</dbReference>